<keyword evidence="4" id="KW-0028">Amino-acid biosynthesis</keyword>
<protein>
    <recommendedName>
        <fullName evidence="3">phosphoribosyl-AMP cyclohydrolase</fullName>
        <ecNumber evidence="3">3.5.4.19</ecNumber>
    </recommendedName>
</protein>
<evidence type="ECO:0000256" key="4">
    <source>
        <dbReference type="ARBA" id="ARBA00022605"/>
    </source>
</evidence>
<evidence type="ECO:0000256" key="5">
    <source>
        <dbReference type="ARBA" id="ARBA00022801"/>
    </source>
</evidence>
<accession>A0A346E0I3</accession>
<organism evidence="8 9">
    <name type="scientific">Candidatus Vidania fulgoroideorum</name>
    <dbReference type="NCBI Taxonomy" id="881286"/>
    <lineage>
        <taxon>Bacteria</taxon>
        <taxon>Pseudomonadati</taxon>
        <taxon>Pseudomonadota</taxon>
        <taxon>Betaproteobacteria</taxon>
        <taxon>Candidatus Vidania</taxon>
    </lineage>
</organism>
<evidence type="ECO:0000256" key="6">
    <source>
        <dbReference type="ARBA" id="ARBA00023102"/>
    </source>
</evidence>
<evidence type="ECO:0000259" key="7">
    <source>
        <dbReference type="Pfam" id="PF01502"/>
    </source>
</evidence>
<dbReference type="InterPro" id="IPR002496">
    <property type="entry name" value="PRib_AMP_CycHydrolase_dom"/>
</dbReference>
<keyword evidence="5 8" id="KW-0378">Hydrolase</keyword>
<dbReference type="EC" id="3.5.4.19" evidence="3"/>
<comment type="pathway">
    <text evidence="2">Amino-acid biosynthesis; L-histidine biosynthesis; L-histidine from 5-phospho-alpha-D-ribose 1-diphosphate: step 3/9.</text>
</comment>
<dbReference type="GO" id="GO:0004635">
    <property type="term" value="F:phosphoribosyl-AMP cyclohydrolase activity"/>
    <property type="evidence" value="ECO:0007669"/>
    <property type="project" value="UniProtKB-EC"/>
</dbReference>
<dbReference type="Gene3D" id="3.10.20.810">
    <property type="entry name" value="Phosphoribosyl-AMP cyclohydrolase"/>
    <property type="match status" value="1"/>
</dbReference>
<dbReference type="AlphaFoldDB" id="A0A346E0I3"/>
<dbReference type="SUPFAM" id="SSF141734">
    <property type="entry name" value="HisI-like"/>
    <property type="match status" value="1"/>
</dbReference>
<sequence>MILRKFFWKKKIIPCIIKNNGRVIMQAWINKYCFFKTIYYNIIHFWSRSRKKIWIKGSTSLNFQIVKSISIDCDNDTFLINVKQINNICCHFIKKSCFNEIYKKNN</sequence>
<feature type="domain" description="Phosphoribosyl-AMP cyclohydrolase" evidence="7">
    <location>
        <begin position="25"/>
        <end position="99"/>
    </location>
</feature>
<proteinExistence type="predicted"/>
<keyword evidence="9" id="KW-1185">Reference proteome</keyword>
<keyword evidence="6" id="KW-0368">Histidine biosynthesis</keyword>
<evidence type="ECO:0000313" key="9">
    <source>
        <dbReference type="Proteomes" id="UP000257084"/>
    </source>
</evidence>
<dbReference type="EMBL" id="CP028360">
    <property type="protein sequence ID" value="AXN02488.1"/>
    <property type="molecule type" value="Genomic_DNA"/>
</dbReference>
<gene>
    <name evidence="8" type="ORF">C9I84_092</name>
</gene>
<dbReference type="InterPro" id="IPR038019">
    <property type="entry name" value="PRib_AMP_CycHydrolase_sf"/>
</dbReference>
<reference evidence="8 9" key="1">
    <citation type="submission" date="2018-03" db="EMBL/GenBank/DDBJ databases">
        <title>A parallel universe: an anciently diverged bacterial symbiosis in a Hawaiian planthopper (Hemiptera: Cixiidae) reveals rearranged nutritional responsibilities.</title>
        <authorList>
            <person name="Bennett G."/>
            <person name="Mao M."/>
        </authorList>
    </citation>
    <scope>NUCLEOTIDE SEQUENCE [LARGE SCALE GENOMIC DNA]</scope>
    <source>
        <strain evidence="8 9">OLIH</strain>
    </source>
</reference>
<dbReference type="GO" id="GO:0000105">
    <property type="term" value="P:L-histidine biosynthetic process"/>
    <property type="evidence" value="ECO:0007669"/>
    <property type="project" value="UniProtKB-UniPathway"/>
</dbReference>
<evidence type="ECO:0000256" key="3">
    <source>
        <dbReference type="ARBA" id="ARBA00012721"/>
    </source>
</evidence>
<dbReference type="Pfam" id="PF01502">
    <property type="entry name" value="PRA-CH"/>
    <property type="match status" value="1"/>
</dbReference>
<comment type="catalytic activity">
    <reaction evidence="1">
        <text>1-(5-phospho-beta-D-ribosyl)-5'-AMP + H2O = 1-(5-phospho-beta-D-ribosyl)-5-[(5-phospho-beta-D-ribosylamino)methylideneamino]imidazole-4-carboxamide</text>
        <dbReference type="Rhea" id="RHEA:20049"/>
        <dbReference type="ChEBI" id="CHEBI:15377"/>
        <dbReference type="ChEBI" id="CHEBI:58435"/>
        <dbReference type="ChEBI" id="CHEBI:59457"/>
        <dbReference type="EC" id="3.5.4.19"/>
    </reaction>
</comment>
<dbReference type="UniPathway" id="UPA00031">
    <property type="reaction ID" value="UER00008"/>
</dbReference>
<name>A0A346E0I3_9PROT</name>
<evidence type="ECO:0000256" key="2">
    <source>
        <dbReference type="ARBA" id="ARBA00005169"/>
    </source>
</evidence>
<evidence type="ECO:0000256" key="1">
    <source>
        <dbReference type="ARBA" id="ARBA00000024"/>
    </source>
</evidence>
<evidence type="ECO:0000313" key="8">
    <source>
        <dbReference type="EMBL" id="AXN02488.1"/>
    </source>
</evidence>
<dbReference type="KEGG" id="vfg:C9I84_092"/>
<dbReference type="PANTHER" id="PTHR42945:SF1">
    <property type="entry name" value="HISTIDINE BIOSYNTHESIS BIFUNCTIONAL PROTEIN HIS7"/>
    <property type="match status" value="1"/>
</dbReference>
<dbReference type="PANTHER" id="PTHR42945">
    <property type="entry name" value="HISTIDINE BIOSYNTHESIS BIFUNCTIONAL PROTEIN"/>
    <property type="match status" value="1"/>
</dbReference>
<dbReference type="Proteomes" id="UP000257084">
    <property type="component" value="Chromosome"/>
</dbReference>